<dbReference type="PANTHER" id="PTHR47959:SF1">
    <property type="entry name" value="ATP-DEPENDENT RNA HELICASE DBPA"/>
    <property type="match status" value="1"/>
</dbReference>
<evidence type="ECO:0000256" key="1">
    <source>
        <dbReference type="ARBA" id="ARBA00022741"/>
    </source>
</evidence>
<feature type="domain" description="Helicase C-terminal" evidence="8">
    <location>
        <begin position="221"/>
        <end position="363"/>
    </location>
</feature>
<evidence type="ECO:0000256" key="2">
    <source>
        <dbReference type="ARBA" id="ARBA00022801"/>
    </source>
</evidence>
<dbReference type="CDD" id="cd00268">
    <property type="entry name" value="DEADc"/>
    <property type="match status" value="1"/>
</dbReference>
<dbReference type="GO" id="GO:0004386">
    <property type="term" value="F:helicase activity"/>
    <property type="evidence" value="ECO:0007669"/>
    <property type="project" value="UniProtKB-KW"/>
</dbReference>
<evidence type="ECO:0000313" key="9">
    <source>
        <dbReference type="EMBL" id="MBS2126283.1"/>
    </source>
</evidence>
<feature type="region of interest" description="Disordered" evidence="6">
    <location>
        <begin position="404"/>
        <end position="427"/>
    </location>
</feature>
<dbReference type="Proteomes" id="UP000811481">
    <property type="component" value="Unassembled WGS sequence"/>
</dbReference>
<dbReference type="SMART" id="SM00490">
    <property type="entry name" value="HELICc"/>
    <property type="match status" value="1"/>
</dbReference>
<dbReference type="InterPro" id="IPR011545">
    <property type="entry name" value="DEAD/DEAH_box_helicase_dom"/>
</dbReference>
<dbReference type="SMART" id="SM00487">
    <property type="entry name" value="DEXDc"/>
    <property type="match status" value="1"/>
</dbReference>
<dbReference type="CDD" id="cd18787">
    <property type="entry name" value="SF2_C_DEAD"/>
    <property type="match status" value="1"/>
</dbReference>
<keyword evidence="3 9" id="KW-0347">Helicase</keyword>
<dbReference type="PANTHER" id="PTHR47959">
    <property type="entry name" value="ATP-DEPENDENT RNA HELICASE RHLE-RELATED"/>
    <property type="match status" value="1"/>
</dbReference>
<gene>
    <name evidence="9" type="ORF">J8J04_01025</name>
</gene>
<evidence type="ECO:0000313" key="10">
    <source>
        <dbReference type="Proteomes" id="UP000811481"/>
    </source>
</evidence>
<dbReference type="InterPro" id="IPR001650">
    <property type="entry name" value="Helicase_C-like"/>
</dbReference>
<dbReference type="Pfam" id="PF00271">
    <property type="entry name" value="Helicase_C"/>
    <property type="match status" value="1"/>
</dbReference>
<feature type="compositionally biased region" description="Polar residues" evidence="6">
    <location>
        <begin position="404"/>
        <end position="415"/>
    </location>
</feature>
<dbReference type="PROSITE" id="PS51194">
    <property type="entry name" value="HELICASE_CTER"/>
    <property type="match status" value="1"/>
</dbReference>
<evidence type="ECO:0000256" key="5">
    <source>
        <dbReference type="ARBA" id="ARBA00038437"/>
    </source>
</evidence>
<evidence type="ECO:0000259" key="8">
    <source>
        <dbReference type="PROSITE" id="PS51194"/>
    </source>
</evidence>
<feature type="compositionally biased region" description="Basic residues" evidence="6">
    <location>
        <begin position="416"/>
        <end position="427"/>
    </location>
</feature>
<evidence type="ECO:0000256" key="6">
    <source>
        <dbReference type="SAM" id="MobiDB-lite"/>
    </source>
</evidence>
<dbReference type="Gene3D" id="3.40.50.300">
    <property type="entry name" value="P-loop containing nucleotide triphosphate hydrolases"/>
    <property type="match status" value="2"/>
</dbReference>
<keyword evidence="1" id="KW-0547">Nucleotide-binding</keyword>
<reference evidence="9" key="1">
    <citation type="submission" date="2021-04" db="EMBL/GenBank/DDBJ databases">
        <title>Draft genome sequence of StrPh-CL8, a phytoplasma strain causing strawberry phyllody in Chile.</title>
        <authorList>
            <person name="Cui W."/>
            <person name="Zamorano A."/>
            <person name="Fiore N."/>
        </authorList>
    </citation>
    <scope>NUCLEOTIDE SEQUENCE [LARGE SCALE GENOMIC DNA]</scope>
    <source>
        <strain evidence="9">StrPh-Cl</strain>
    </source>
</reference>
<evidence type="ECO:0000256" key="3">
    <source>
        <dbReference type="ARBA" id="ARBA00022806"/>
    </source>
</evidence>
<keyword evidence="10" id="KW-1185">Reference proteome</keyword>
<comment type="similarity">
    <text evidence="5">Belongs to the DEAD box helicase family.</text>
</comment>
<keyword evidence="2" id="KW-0378">Hydrolase</keyword>
<protein>
    <submittedName>
        <fullName evidence="9">DEAD/DEAH box helicase</fullName>
    </submittedName>
</protein>
<dbReference type="InterPro" id="IPR027417">
    <property type="entry name" value="P-loop_NTPase"/>
</dbReference>
<organism evidence="9 10">
    <name type="scientific">'Fragaria x ananassa' phyllody phytoplasma</name>
    <dbReference type="NCBI Taxonomy" id="2358428"/>
    <lineage>
        <taxon>Bacteria</taxon>
        <taxon>Bacillati</taxon>
        <taxon>Mycoplasmatota</taxon>
        <taxon>Mollicutes</taxon>
        <taxon>Acholeplasmatales</taxon>
        <taxon>Acholeplasmataceae</taxon>
        <taxon>Candidatus Phytoplasma</taxon>
        <taxon>16SrXIII (Mexican periwinkle virescence group)</taxon>
    </lineage>
</organism>
<evidence type="ECO:0000256" key="4">
    <source>
        <dbReference type="ARBA" id="ARBA00022840"/>
    </source>
</evidence>
<evidence type="ECO:0000259" key="7">
    <source>
        <dbReference type="PROSITE" id="PS51192"/>
    </source>
</evidence>
<dbReference type="InterPro" id="IPR044742">
    <property type="entry name" value="DEAD/DEAH_RhlB"/>
</dbReference>
<feature type="domain" description="Helicase ATP-binding" evidence="7">
    <location>
        <begin position="25"/>
        <end position="193"/>
    </location>
</feature>
<keyword evidence="4" id="KW-0067">ATP-binding</keyword>
<accession>A0ABS5K4U6</accession>
<dbReference type="InterPro" id="IPR050079">
    <property type="entry name" value="DEAD_box_RNA_helicase"/>
</dbReference>
<name>A0ABS5K4U6_9MOLU</name>
<dbReference type="SUPFAM" id="SSF52540">
    <property type="entry name" value="P-loop containing nucleoside triphosphate hydrolases"/>
    <property type="match status" value="1"/>
</dbReference>
<sequence>MQNYIQKKIIQLRFKTLTPIQKEVFAQFSKSGNLVGVAPTGTGKTHAYLLPLLSQIDFKKSFLQAIILVPTNDLVFQVWEMLKKVEKNIFTKILYGGMDKQKALAQFSKKQPSLVIATPEKFLEYAFKLHKINLKHVSYLVLDEADMMFDQAFLTSLEPLVNHLKAKILLFSATITLAMKPFINRYFGKANFIDVGHQNTSKCVFFLLKASVANRLQTLMHLTKVLNPYLALIFVNNKKEQELIFQTLCYDHLKLLNFNASSPVKQRKQELKAIHKLKYQYVVASDLASRGIDFDASCVIHYNLPSHLEFFHHRSGRTARMGKKGEVIVLYDPYDVKEKDKIKKLTQMGIVFHNASLSHEGFLRNDQKSMMKDDTNKVKIPSHASKMLSDTTNNRVIVKNKVQRYNNNGKQVSVSSKKKTNSYSRFKHIPKKKILKVEIRSLKKQKKRN</sequence>
<dbReference type="PROSITE" id="PS51192">
    <property type="entry name" value="HELICASE_ATP_BIND_1"/>
    <property type="match status" value="1"/>
</dbReference>
<dbReference type="InterPro" id="IPR014001">
    <property type="entry name" value="Helicase_ATP-bd"/>
</dbReference>
<dbReference type="Pfam" id="PF00270">
    <property type="entry name" value="DEAD"/>
    <property type="match status" value="1"/>
</dbReference>
<dbReference type="EMBL" id="JAGVRH010000002">
    <property type="protein sequence ID" value="MBS2126283.1"/>
    <property type="molecule type" value="Genomic_DNA"/>
</dbReference>
<dbReference type="RefSeq" id="WP_212331053.1">
    <property type="nucleotide sequence ID" value="NZ_JAGVRH010000002.1"/>
</dbReference>
<comment type="caution">
    <text evidence="9">The sequence shown here is derived from an EMBL/GenBank/DDBJ whole genome shotgun (WGS) entry which is preliminary data.</text>
</comment>
<proteinExistence type="inferred from homology"/>